<reference evidence="2 3" key="1">
    <citation type="journal article" date="2015" name="Genome Biol.">
        <title>Comparative genomics of Steinernema reveals deeply conserved gene regulatory networks.</title>
        <authorList>
            <person name="Dillman A.R."/>
            <person name="Macchietto M."/>
            <person name="Porter C.F."/>
            <person name="Rogers A."/>
            <person name="Williams B."/>
            <person name="Antoshechkin I."/>
            <person name="Lee M.M."/>
            <person name="Goodwin Z."/>
            <person name="Lu X."/>
            <person name="Lewis E.E."/>
            <person name="Goodrich-Blair H."/>
            <person name="Stock S.P."/>
            <person name="Adams B.J."/>
            <person name="Sternberg P.W."/>
            <person name="Mortazavi A."/>
        </authorList>
    </citation>
    <scope>NUCLEOTIDE SEQUENCE [LARGE SCALE GENOMIC DNA]</scope>
    <source>
        <strain evidence="2 3">ALL</strain>
    </source>
</reference>
<proteinExistence type="predicted"/>
<dbReference type="PANTHER" id="PTHR36935:SF1">
    <property type="entry name" value="RAS FAMILY PROTEIN"/>
    <property type="match status" value="1"/>
</dbReference>
<dbReference type="InterPro" id="IPR001806">
    <property type="entry name" value="Small_GTPase"/>
</dbReference>
<organism evidence="2 3">
    <name type="scientific">Steinernema carpocapsae</name>
    <name type="common">Entomopathogenic nematode</name>
    <dbReference type="NCBI Taxonomy" id="34508"/>
    <lineage>
        <taxon>Eukaryota</taxon>
        <taxon>Metazoa</taxon>
        <taxon>Ecdysozoa</taxon>
        <taxon>Nematoda</taxon>
        <taxon>Chromadorea</taxon>
        <taxon>Rhabditida</taxon>
        <taxon>Tylenchina</taxon>
        <taxon>Panagrolaimomorpha</taxon>
        <taxon>Strongyloidoidea</taxon>
        <taxon>Steinernematidae</taxon>
        <taxon>Steinernema</taxon>
    </lineage>
</organism>
<evidence type="ECO:0000313" key="3">
    <source>
        <dbReference type="Proteomes" id="UP000298663"/>
    </source>
</evidence>
<protein>
    <submittedName>
        <fullName evidence="2">Uncharacterized protein</fullName>
    </submittedName>
</protein>
<dbReference type="SUPFAM" id="SSF52540">
    <property type="entry name" value="P-loop containing nucleoside triphosphate hydrolases"/>
    <property type="match status" value="1"/>
</dbReference>
<dbReference type="Gene3D" id="3.40.50.300">
    <property type="entry name" value="P-loop containing nucleotide triphosphate hydrolases"/>
    <property type="match status" value="1"/>
</dbReference>
<dbReference type="AlphaFoldDB" id="A0A4U5MVM4"/>
<sequence>MTSTSAADDENATPVAPIAPPEFKVMFLGSHDKQVLFEKLKNASEKCERHVMYADIHYLTVRVDGREYVIELTDTGTEHTGAREMGIRKAAAVILTYAASNSDSYQQLFGLLEDFKLRKHGKFPPVKLLCNEDDVYDDEGDDEESSTGATSVSEGYESETPHPVRTKSLKRRRSMNQIRNMEEVGRISREQGQELAQQLGPKCEFSSFSFNHFTDTNQFFESLIRSLTRPATAKPSRLRIGSQKSKVRDSSTAKKNEKNSSVCVIS</sequence>
<dbReference type="Pfam" id="PF00071">
    <property type="entry name" value="Ras"/>
    <property type="match status" value="1"/>
</dbReference>
<dbReference type="GO" id="GO:0005525">
    <property type="term" value="F:GTP binding"/>
    <property type="evidence" value="ECO:0007669"/>
    <property type="project" value="InterPro"/>
</dbReference>
<dbReference type="PANTHER" id="PTHR36935">
    <property type="entry name" value="PROTEIN CBG00261"/>
    <property type="match status" value="1"/>
</dbReference>
<dbReference type="Proteomes" id="UP000298663">
    <property type="component" value="Unassembled WGS sequence"/>
</dbReference>
<evidence type="ECO:0000313" key="2">
    <source>
        <dbReference type="EMBL" id="TKR73917.1"/>
    </source>
</evidence>
<keyword evidence="3" id="KW-1185">Reference proteome</keyword>
<feature type="region of interest" description="Disordered" evidence="1">
    <location>
        <begin position="230"/>
        <end position="266"/>
    </location>
</feature>
<dbReference type="InterPro" id="IPR027417">
    <property type="entry name" value="P-loop_NTPase"/>
</dbReference>
<dbReference type="GO" id="GO:0003924">
    <property type="term" value="F:GTPase activity"/>
    <property type="evidence" value="ECO:0007669"/>
    <property type="project" value="InterPro"/>
</dbReference>
<feature type="compositionally biased region" description="Acidic residues" evidence="1">
    <location>
        <begin position="134"/>
        <end position="145"/>
    </location>
</feature>
<feature type="compositionally biased region" description="Basic and acidic residues" evidence="1">
    <location>
        <begin position="246"/>
        <end position="258"/>
    </location>
</feature>
<comment type="caution">
    <text evidence="2">The sequence shown here is derived from an EMBL/GenBank/DDBJ whole genome shotgun (WGS) entry which is preliminary data.</text>
</comment>
<feature type="region of interest" description="Disordered" evidence="1">
    <location>
        <begin position="134"/>
        <end position="176"/>
    </location>
</feature>
<dbReference type="EMBL" id="AZBU02000006">
    <property type="protein sequence ID" value="TKR73917.1"/>
    <property type="molecule type" value="Genomic_DNA"/>
</dbReference>
<evidence type="ECO:0000256" key="1">
    <source>
        <dbReference type="SAM" id="MobiDB-lite"/>
    </source>
</evidence>
<dbReference type="OrthoDB" id="5853768at2759"/>
<feature type="compositionally biased region" description="Basic residues" evidence="1">
    <location>
        <begin position="164"/>
        <end position="174"/>
    </location>
</feature>
<accession>A0A4U5MVM4</accession>
<name>A0A4U5MVM4_STECR</name>
<reference evidence="2 3" key="2">
    <citation type="journal article" date="2019" name="G3 (Bethesda)">
        <title>Hybrid Assembly of the Genome of the Entomopathogenic Nematode Steinernema carpocapsae Identifies the X-Chromosome.</title>
        <authorList>
            <person name="Serra L."/>
            <person name="Macchietto M."/>
            <person name="Macias-Munoz A."/>
            <person name="McGill C.J."/>
            <person name="Rodriguez I.M."/>
            <person name="Rodriguez B."/>
            <person name="Murad R."/>
            <person name="Mortazavi A."/>
        </authorList>
    </citation>
    <scope>NUCLEOTIDE SEQUENCE [LARGE SCALE GENOMIC DNA]</scope>
    <source>
        <strain evidence="2 3">ALL</strain>
    </source>
</reference>
<gene>
    <name evidence="2" type="ORF">L596_021162</name>
</gene>